<proteinExistence type="inferred from homology"/>
<dbReference type="EMBL" id="CP038810">
    <property type="protein sequence ID" value="QBZ97886.1"/>
    <property type="molecule type" value="Genomic_DNA"/>
</dbReference>
<evidence type="ECO:0000256" key="4">
    <source>
        <dbReference type="ARBA" id="ARBA00051722"/>
    </source>
</evidence>
<dbReference type="AlphaFoldDB" id="A0A4P7PT84"/>
<dbReference type="InterPro" id="IPR016195">
    <property type="entry name" value="Pol/histidinol_Pase-like"/>
</dbReference>
<evidence type="ECO:0000256" key="2">
    <source>
        <dbReference type="ARBA" id="ARBA00013064"/>
    </source>
</evidence>
<name>A0A4P7PT84_9FLAO</name>
<comment type="catalytic activity">
    <reaction evidence="4">
        <text>O-phospho-L-tyrosyl-[protein] + H2O = L-tyrosyl-[protein] + phosphate</text>
        <dbReference type="Rhea" id="RHEA:10684"/>
        <dbReference type="Rhea" id="RHEA-COMP:10136"/>
        <dbReference type="Rhea" id="RHEA-COMP:20101"/>
        <dbReference type="ChEBI" id="CHEBI:15377"/>
        <dbReference type="ChEBI" id="CHEBI:43474"/>
        <dbReference type="ChEBI" id="CHEBI:46858"/>
        <dbReference type="ChEBI" id="CHEBI:61978"/>
        <dbReference type="EC" id="3.1.3.48"/>
    </reaction>
</comment>
<evidence type="ECO:0000313" key="5">
    <source>
        <dbReference type="EMBL" id="QBZ97886.1"/>
    </source>
</evidence>
<dbReference type="Gene3D" id="3.20.20.140">
    <property type="entry name" value="Metal-dependent hydrolases"/>
    <property type="match status" value="1"/>
</dbReference>
<sequence length="245" mass="28411">MIHFFKKKPYLRDLIPNNYIDIHSHLLPGIDDGAVTIGDTENLIKGLQEIGFKKFITTPHVMSDVWKNTSVEINQKLSATIQELKISDANSNIKAAAEYMMDAEFRELITKERLLTLKENYVLVEISYLSPPIQLYEILYELQTNGYQPVLAHPERYHFYHHSMNEYKKLKNVGCLFQLNMLSATGYYGEHVAKVSNSLLKEGLIDFIGSDVHHNRHLEAMHKKIVLKNHEYLTPIFQNNSIFDF</sequence>
<dbReference type="InterPro" id="IPR016667">
    <property type="entry name" value="Caps_polysacc_synth_CpsB/CapC"/>
</dbReference>
<accession>A0A4P7PT84</accession>
<reference evidence="5 6" key="1">
    <citation type="submission" date="2019-04" db="EMBL/GenBank/DDBJ databases">
        <title>Flavobacterium sp. GS03.</title>
        <authorList>
            <person name="Kim H."/>
        </authorList>
    </citation>
    <scope>NUCLEOTIDE SEQUENCE [LARGE SCALE GENOMIC DNA]</scope>
    <source>
        <strain evidence="5 6">GS03</strain>
    </source>
</reference>
<gene>
    <name evidence="5" type="ORF">GS03_01384</name>
</gene>
<dbReference type="PANTHER" id="PTHR39181">
    <property type="entry name" value="TYROSINE-PROTEIN PHOSPHATASE YWQE"/>
    <property type="match status" value="1"/>
</dbReference>
<dbReference type="GO" id="GO:0004725">
    <property type="term" value="F:protein tyrosine phosphatase activity"/>
    <property type="evidence" value="ECO:0007669"/>
    <property type="project" value="UniProtKB-EC"/>
</dbReference>
<keyword evidence="6" id="KW-1185">Reference proteome</keyword>
<dbReference type="Pfam" id="PF19567">
    <property type="entry name" value="CpsB_CapC"/>
    <property type="match status" value="1"/>
</dbReference>
<dbReference type="SUPFAM" id="SSF89550">
    <property type="entry name" value="PHP domain-like"/>
    <property type="match status" value="1"/>
</dbReference>
<protein>
    <recommendedName>
        <fullName evidence="2">protein-tyrosine-phosphatase</fullName>
        <ecNumber evidence="2">3.1.3.48</ecNumber>
    </recommendedName>
</protein>
<keyword evidence="3" id="KW-0378">Hydrolase</keyword>
<comment type="similarity">
    <text evidence="1">Belongs to the metallo-dependent hydrolases superfamily. CpsB/CapC family.</text>
</comment>
<dbReference type="OrthoDB" id="9788539at2"/>
<dbReference type="KEGG" id="fsn:GS03_01384"/>
<dbReference type="EC" id="3.1.3.48" evidence="2"/>
<dbReference type="GO" id="GO:0030145">
    <property type="term" value="F:manganese ion binding"/>
    <property type="evidence" value="ECO:0007669"/>
    <property type="project" value="InterPro"/>
</dbReference>
<dbReference type="PIRSF" id="PIRSF016557">
    <property type="entry name" value="Caps_synth_CpsB"/>
    <property type="match status" value="1"/>
</dbReference>
<evidence type="ECO:0000313" key="6">
    <source>
        <dbReference type="Proteomes" id="UP000296862"/>
    </source>
</evidence>
<dbReference type="PANTHER" id="PTHR39181:SF1">
    <property type="entry name" value="TYROSINE-PROTEIN PHOSPHATASE YWQE"/>
    <property type="match status" value="1"/>
</dbReference>
<evidence type="ECO:0000256" key="1">
    <source>
        <dbReference type="ARBA" id="ARBA00005750"/>
    </source>
</evidence>
<dbReference type="Proteomes" id="UP000296862">
    <property type="component" value="Chromosome"/>
</dbReference>
<organism evidence="5 6">
    <name type="scientific">Flavobacterium sangjuense</name>
    <dbReference type="NCBI Taxonomy" id="2518177"/>
    <lineage>
        <taxon>Bacteria</taxon>
        <taxon>Pseudomonadati</taxon>
        <taxon>Bacteroidota</taxon>
        <taxon>Flavobacteriia</taxon>
        <taxon>Flavobacteriales</taxon>
        <taxon>Flavobacteriaceae</taxon>
        <taxon>Flavobacterium</taxon>
    </lineage>
</organism>
<evidence type="ECO:0000256" key="3">
    <source>
        <dbReference type="ARBA" id="ARBA00022801"/>
    </source>
</evidence>